<sequence length="88" mass="9960">MINFANPELKLPSQKVLADELGVTICFDGWKNVKKQEIMGSVLLLLMNKFYDLDKQNIKYNAIITDSASSNQAARYVKLLIVNLNNLN</sequence>
<keyword evidence="2" id="KW-1185">Reference proteome</keyword>
<accession>A0A397S5W4</accession>
<dbReference type="AlphaFoldDB" id="A0A397S5W4"/>
<organism evidence="1 2">
    <name type="scientific">Glomus cerebriforme</name>
    <dbReference type="NCBI Taxonomy" id="658196"/>
    <lineage>
        <taxon>Eukaryota</taxon>
        <taxon>Fungi</taxon>
        <taxon>Fungi incertae sedis</taxon>
        <taxon>Mucoromycota</taxon>
        <taxon>Glomeromycotina</taxon>
        <taxon>Glomeromycetes</taxon>
        <taxon>Glomerales</taxon>
        <taxon>Glomeraceae</taxon>
        <taxon>Glomus</taxon>
    </lineage>
</organism>
<name>A0A397S5W4_9GLOM</name>
<dbReference type="EMBL" id="QKYT01001037">
    <property type="protein sequence ID" value="RIA80139.1"/>
    <property type="molecule type" value="Genomic_DNA"/>
</dbReference>
<protein>
    <recommendedName>
        <fullName evidence="3">DUF659 domain-containing protein</fullName>
    </recommendedName>
</protein>
<evidence type="ECO:0008006" key="3">
    <source>
        <dbReference type="Google" id="ProtNLM"/>
    </source>
</evidence>
<dbReference type="OrthoDB" id="2443813at2759"/>
<evidence type="ECO:0000313" key="2">
    <source>
        <dbReference type="Proteomes" id="UP000265703"/>
    </source>
</evidence>
<dbReference type="Proteomes" id="UP000265703">
    <property type="component" value="Unassembled WGS sequence"/>
</dbReference>
<proteinExistence type="predicted"/>
<evidence type="ECO:0000313" key="1">
    <source>
        <dbReference type="EMBL" id="RIA80139.1"/>
    </source>
</evidence>
<reference evidence="1 2" key="1">
    <citation type="submission" date="2018-06" db="EMBL/GenBank/DDBJ databases">
        <title>Comparative genomics reveals the genomic features of Rhizophagus irregularis, R. cerebriforme, R. diaphanum and Gigaspora rosea, and their symbiotic lifestyle signature.</title>
        <authorList>
            <person name="Morin E."/>
            <person name="San Clemente H."/>
            <person name="Chen E.C.H."/>
            <person name="De La Providencia I."/>
            <person name="Hainaut M."/>
            <person name="Kuo A."/>
            <person name="Kohler A."/>
            <person name="Murat C."/>
            <person name="Tang N."/>
            <person name="Roy S."/>
            <person name="Loubradou J."/>
            <person name="Henrissat B."/>
            <person name="Grigoriev I.V."/>
            <person name="Corradi N."/>
            <person name="Roux C."/>
            <person name="Martin F.M."/>
        </authorList>
    </citation>
    <scope>NUCLEOTIDE SEQUENCE [LARGE SCALE GENOMIC DNA]</scope>
    <source>
        <strain evidence="1 2">DAOM 227022</strain>
    </source>
</reference>
<gene>
    <name evidence="1" type="ORF">C1645_839226</name>
</gene>
<comment type="caution">
    <text evidence="1">The sequence shown here is derived from an EMBL/GenBank/DDBJ whole genome shotgun (WGS) entry which is preliminary data.</text>
</comment>